<protein>
    <submittedName>
        <fullName evidence="8">Uncharacterized protein</fullName>
    </submittedName>
</protein>
<dbReference type="GO" id="GO:0006508">
    <property type="term" value="P:proteolysis"/>
    <property type="evidence" value="ECO:0007669"/>
    <property type="project" value="UniProtKB-KW"/>
</dbReference>
<keyword evidence="3 5" id="KW-0378">Hydrolase</keyword>
<accession>A0A2T3ZBV9</accession>
<evidence type="ECO:0000259" key="7">
    <source>
        <dbReference type="Pfam" id="PF24476"/>
    </source>
</evidence>
<evidence type="ECO:0000256" key="1">
    <source>
        <dbReference type="ARBA" id="ARBA00011073"/>
    </source>
</evidence>
<comment type="similarity">
    <text evidence="1 5">Belongs to the peptidase S8 family.</text>
</comment>
<dbReference type="STRING" id="1042311.A0A2T3ZBV9"/>
<dbReference type="GO" id="GO:0004252">
    <property type="term" value="F:serine-type endopeptidase activity"/>
    <property type="evidence" value="ECO:0007669"/>
    <property type="project" value="UniProtKB-UniRule"/>
</dbReference>
<dbReference type="InterPro" id="IPR036852">
    <property type="entry name" value="Peptidase_S8/S53_dom_sf"/>
</dbReference>
<dbReference type="AlphaFoldDB" id="A0A2T3ZBV9"/>
<keyword evidence="4 5" id="KW-0720">Serine protease</keyword>
<feature type="active site" description="Charge relay system" evidence="5">
    <location>
        <position position="629"/>
    </location>
</feature>
<feature type="active site" description="Charge relay system" evidence="5">
    <location>
        <position position="589"/>
    </location>
</feature>
<evidence type="ECO:0000259" key="6">
    <source>
        <dbReference type="Pfam" id="PF00082"/>
    </source>
</evidence>
<gene>
    <name evidence="8" type="ORF">M441DRAFT_57074</name>
</gene>
<feature type="domain" description="Peptidase S8/S53" evidence="6">
    <location>
        <begin position="583"/>
        <end position="802"/>
    </location>
</feature>
<keyword evidence="9" id="KW-1185">Reference proteome</keyword>
<dbReference type="Pfam" id="PF00082">
    <property type="entry name" value="Peptidase_S8"/>
    <property type="match status" value="1"/>
</dbReference>
<sequence length="891" mass="100370">MDEHIPTLLSSHAAQLSGDIFTVLTKGRLKPSDLGYKEAHDIAVRLHLINTYLDSLPPYWIELDVEQLCHIVLRDLQAITQPARGSTSSSFHLNLSFFKSSFNQKSHLNPETCLITFFKTRIENARNFKASCDNLLGRLAKEDRDADELPESALQQVDIPSKSDDHNDGVFKALQHITQCEPASHQVNSTTASIEIDPQTIRHPARLCLHELPDSLDSASRCILVLVSAINMTLWQEFCLNIQPEIPADANQKLLSQGGFCRILEREITARLFLSFNFDKSLSLLNKTQVLKQILQAGPGESLKNVLRHYDLTPKDKVMLSYAIARSYWQYYDSELMRTKWTSDTIWFMSERESREHNGQLPLCAYLSFPFGISGDITPDVIYEDLLNHRCPRIFDIGVLLLEIGLAKPFRSGNRRDIVAQANLNHKIATDELVELEKREWDGFTNKKYFDRAVKFCLNSENFTPLSRQLKPIRGFRPSTEPMAPSDSRAGILMRRTIFHKNVVRPLAWLAKRGFKAQAGDIAYVDKKPDLSLQKELSNAQIQQESEVLFHSSIVSKAWLNDLKKISELVERKRRQFAVTNPVRIAILDTGLNKDFLTFKTKSGLLKGIVDEEDFVDPCAQTITDTFGHGTFMARLIMECAPGADILVARVAENTKELENSRENIKKAILWAGRTGKADIISMSFGFPYDDQAIREAIEMVQKERQEEIIFLASAGNSSIDDESFPARHSAVISVYATNCHGAFLQSNSASISNGAAVLGTYGDDLPEFIREEFSTTYPEVCQPGSSVATAIMAGISATMLAYTTVLPSIVPFQGILASTCSNVLQRLRTTKGMEEVLCRLVRQDLDHQRLKAVNPRWFWKSRPTDVDRYIAICDTLRNLDGRFPRGSRAG</sequence>
<organism evidence="8 9">
    <name type="scientific">Trichoderma asperellum (strain ATCC 204424 / CBS 433.97 / NBRC 101777)</name>
    <dbReference type="NCBI Taxonomy" id="1042311"/>
    <lineage>
        <taxon>Eukaryota</taxon>
        <taxon>Fungi</taxon>
        <taxon>Dikarya</taxon>
        <taxon>Ascomycota</taxon>
        <taxon>Pezizomycotina</taxon>
        <taxon>Sordariomycetes</taxon>
        <taxon>Hypocreomycetidae</taxon>
        <taxon>Hypocreales</taxon>
        <taxon>Hypocreaceae</taxon>
        <taxon>Trichoderma</taxon>
    </lineage>
</organism>
<evidence type="ECO:0000256" key="4">
    <source>
        <dbReference type="ARBA" id="ARBA00022825"/>
    </source>
</evidence>
<evidence type="ECO:0000313" key="9">
    <source>
        <dbReference type="Proteomes" id="UP000240493"/>
    </source>
</evidence>
<evidence type="ECO:0000256" key="5">
    <source>
        <dbReference type="PROSITE-ProRule" id="PRU01240"/>
    </source>
</evidence>
<name>A0A2T3ZBV9_TRIA4</name>
<dbReference type="EMBL" id="KZ679260">
    <property type="protein sequence ID" value="PTB42291.1"/>
    <property type="molecule type" value="Genomic_DNA"/>
</dbReference>
<dbReference type="InterPro" id="IPR050131">
    <property type="entry name" value="Peptidase_S8_subtilisin-like"/>
</dbReference>
<evidence type="ECO:0000256" key="3">
    <source>
        <dbReference type="ARBA" id="ARBA00022801"/>
    </source>
</evidence>
<dbReference type="InterPro" id="IPR000209">
    <property type="entry name" value="Peptidase_S8/S53_dom"/>
</dbReference>
<dbReference type="PANTHER" id="PTHR43806">
    <property type="entry name" value="PEPTIDASE S8"/>
    <property type="match status" value="1"/>
</dbReference>
<dbReference type="Proteomes" id="UP000240493">
    <property type="component" value="Unassembled WGS sequence"/>
</dbReference>
<evidence type="ECO:0000256" key="2">
    <source>
        <dbReference type="ARBA" id="ARBA00022670"/>
    </source>
</evidence>
<reference evidence="8 9" key="1">
    <citation type="submission" date="2016-07" db="EMBL/GenBank/DDBJ databases">
        <title>Multiple horizontal gene transfer events from other fungi enriched the ability of initially mycotrophic Trichoderma (Ascomycota) to feed on dead plant biomass.</title>
        <authorList>
            <consortium name="DOE Joint Genome Institute"/>
            <person name="Aerts A."/>
            <person name="Atanasova L."/>
            <person name="Chenthamara K."/>
            <person name="Zhang J."/>
            <person name="Grujic M."/>
            <person name="Henrissat B."/>
            <person name="Kuo A."/>
            <person name="Salamov A."/>
            <person name="Lipzen A."/>
            <person name="Labutti K."/>
            <person name="Barry K."/>
            <person name="Miao Y."/>
            <person name="Rahimi M.J."/>
            <person name="Shen Q."/>
            <person name="Grigoriev I.V."/>
            <person name="Kubicek C.P."/>
            <person name="Druzhinina I.S."/>
        </authorList>
    </citation>
    <scope>NUCLEOTIDE SEQUENCE [LARGE SCALE GENOMIC DNA]</scope>
    <source>
        <strain evidence="8 9">CBS 433.97</strain>
    </source>
</reference>
<dbReference type="PANTHER" id="PTHR43806:SF11">
    <property type="entry name" value="CEREVISIN-RELATED"/>
    <property type="match status" value="1"/>
</dbReference>
<proteinExistence type="inferred from homology"/>
<dbReference type="SUPFAM" id="SSF52743">
    <property type="entry name" value="Subtilisin-like"/>
    <property type="match status" value="1"/>
</dbReference>
<feature type="domain" description="DUF7580" evidence="7">
    <location>
        <begin position="201"/>
        <end position="507"/>
    </location>
</feature>
<keyword evidence="2 5" id="KW-0645">Protease</keyword>
<feature type="active site" description="Charge relay system" evidence="5">
    <location>
        <position position="787"/>
    </location>
</feature>
<dbReference type="CDD" id="cd00306">
    <property type="entry name" value="Peptidases_S8_S53"/>
    <property type="match status" value="1"/>
</dbReference>
<dbReference type="Pfam" id="PF24476">
    <property type="entry name" value="DUF7580"/>
    <property type="match status" value="1"/>
</dbReference>
<dbReference type="OrthoDB" id="206201at2759"/>
<dbReference type="InterPro" id="IPR056002">
    <property type="entry name" value="DUF7580"/>
</dbReference>
<dbReference type="Gene3D" id="3.40.50.200">
    <property type="entry name" value="Peptidase S8/S53 domain"/>
    <property type="match status" value="1"/>
</dbReference>
<dbReference type="PROSITE" id="PS51892">
    <property type="entry name" value="SUBTILASE"/>
    <property type="match status" value="1"/>
</dbReference>
<evidence type="ECO:0000313" key="8">
    <source>
        <dbReference type="EMBL" id="PTB42291.1"/>
    </source>
</evidence>